<dbReference type="PROSITE" id="PS01033">
    <property type="entry name" value="GLOBIN"/>
    <property type="match status" value="1"/>
</dbReference>
<comment type="cofactor">
    <cofactor evidence="2">
        <name>FAD</name>
        <dbReference type="ChEBI" id="CHEBI:57692"/>
    </cofactor>
</comment>
<protein>
    <recommendedName>
        <fullName evidence="6">Flavohemoprotein</fullName>
        <ecNumber evidence="5">1.14.12.17</ecNumber>
    </recommendedName>
    <alternativeName>
        <fullName evidence="17">Flavohemoglobin</fullName>
    </alternativeName>
    <alternativeName>
        <fullName evidence="16">Hemoglobin-like protein</fullName>
    </alternativeName>
    <alternativeName>
        <fullName evidence="18">Nitric oxide dioxygenase</fullName>
    </alternativeName>
</protein>
<evidence type="ECO:0000256" key="9">
    <source>
        <dbReference type="ARBA" id="ARBA00022630"/>
    </source>
</evidence>
<dbReference type="InterPro" id="IPR009050">
    <property type="entry name" value="Globin-like_sf"/>
</dbReference>
<keyword evidence="9" id="KW-0285">Flavoprotein</keyword>
<dbReference type="FunFam" id="1.10.490.10:FF:000003">
    <property type="entry name" value="Flavohemoprotein"/>
    <property type="match status" value="1"/>
</dbReference>
<dbReference type="Pfam" id="PF00970">
    <property type="entry name" value="FAD_binding_6"/>
    <property type="match status" value="1"/>
</dbReference>
<evidence type="ECO:0000256" key="13">
    <source>
        <dbReference type="ARBA" id="ARBA00023002"/>
    </source>
</evidence>
<evidence type="ECO:0000256" key="14">
    <source>
        <dbReference type="ARBA" id="ARBA00023004"/>
    </source>
</evidence>
<evidence type="ECO:0000256" key="16">
    <source>
        <dbReference type="ARBA" id="ARBA00030024"/>
    </source>
</evidence>
<evidence type="ECO:0000256" key="5">
    <source>
        <dbReference type="ARBA" id="ARBA00012229"/>
    </source>
</evidence>
<sequence length="401" mass="44946">MASKNTIEIVKSTAPVLEQHGETITKVFYRLLFENHPELKDVFNMVNQKKGTQQKALASTIFQYAVHIDKLELLGDAVEHIAQKHTSLSISKEAYPIVGKNLLAAIKEVLGDAATPEIIDAWAEAYDDLAAIFINREEDIYSSREKSIGGYRGTEKFIVIDKIKESDVITSFYLKRKDGTPVPTFLPGQYVALTIEIPNTNHKHTRNYSLSDANDKDYLRISPKKQEGNPEGIVSNYMHSNIDVGDILTLGMPSGEFVLKEVEKPIVLISGGIGVTPLLSMFKELIKKDNQKIIFLQCALNSETHAFSKEINELIKVNSKSVVVYSAPLDSDFLNSNYDYQGYLTAEILEDLNINNESDFYFCGPPPFMANTLKILKTLNVNQENINYEFFGPAEELAVVH</sequence>
<evidence type="ECO:0000256" key="6">
    <source>
        <dbReference type="ARBA" id="ARBA00014637"/>
    </source>
</evidence>
<evidence type="ECO:0000259" key="23">
    <source>
        <dbReference type="PROSITE" id="PS51384"/>
    </source>
</evidence>
<dbReference type="InterPro" id="IPR001433">
    <property type="entry name" value="OxRdtase_FAD/NAD-bd"/>
</dbReference>
<dbReference type="GO" id="GO:0005344">
    <property type="term" value="F:oxygen carrier activity"/>
    <property type="evidence" value="ECO:0007669"/>
    <property type="project" value="UniProtKB-KW"/>
</dbReference>
<dbReference type="InterPro" id="IPR017927">
    <property type="entry name" value="FAD-bd_FR_type"/>
</dbReference>
<evidence type="ECO:0000256" key="21">
    <source>
        <dbReference type="RuleBase" id="RU000356"/>
    </source>
</evidence>
<dbReference type="FunFam" id="2.40.30.10:FF:000034">
    <property type="entry name" value="Flavohemoprotein"/>
    <property type="match status" value="1"/>
</dbReference>
<dbReference type="SUPFAM" id="SSF46458">
    <property type="entry name" value="Globin-like"/>
    <property type="match status" value="1"/>
</dbReference>
<dbReference type="InterPro" id="IPR000971">
    <property type="entry name" value="Globin"/>
</dbReference>
<dbReference type="GO" id="GO:0008941">
    <property type="term" value="F:nitric oxide dioxygenase NAD(P)H activity"/>
    <property type="evidence" value="ECO:0007669"/>
    <property type="project" value="UniProtKB-EC"/>
</dbReference>
<keyword evidence="15" id="KW-0520">NAD</keyword>
<comment type="catalytic activity">
    <reaction evidence="20">
        <text>2 nitric oxide + NADPH + 2 O2 = 2 nitrate + NADP(+) + H(+)</text>
        <dbReference type="Rhea" id="RHEA:19465"/>
        <dbReference type="ChEBI" id="CHEBI:15378"/>
        <dbReference type="ChEBI" id="CHEBI:15379"/>
        <dbReference type="ChEBI" id="CHEBI:16480"/>
        <dbReference type="ChEBI" id="CHEBI:17632"/>
        <dbReference type="ChEBI" id="CHEBI:57783"/>
        <dbReference type="ChEBI" id="CHEBI:58349"/>
        <dbReference type="EC" id="1.14.12.17"/>
    </reaction>
</comment>
<name>A0A918JUI8_9FLAO</name>
<dbReference type="Pfam" id="PF00175">
    <property type="entry name" value="NAD_binding_1"/>
    <property type="match status" value="1"/>
</dbReference>
<keyword evidence="7 21" id="KW-0349">Heme</keyword>
<dbReference type="EMBL" id="BMWS01000008">
    <property type="protein sequence ID" value="GGX14464.1"/>
    <property type="molecule type" value="Genomic_DNA"/>
</dbReference>
<dbReference type="SUPFAM" id="SSF63380">
    <property type="entry name" value="Riboflavin synthase domain-like"/>
    <property type="match status" value="1"/>
</dbReference>
<evidence type="ECO:0000256" key="15">
    <source>
        <dbReference type="ARBA" id="ARBA00023027"/>
    </source>
</evidence>
<accession>A0A918JUI8</accession>
<evidence type="ECO:0000313" key="24">
    <source>
        <dbReference type="EMBL" id="GGX14464.1"/>
    </source>
</evidence>
<keyword evidence="10" id="KW-0479">Metal-binding</keyword>
<evidence type="ECO:0000256" key="11">
    <source>
        <dbReference type="ARBA" id="ARBA00022827"/>
    </source>
</evidence>
<comment type="catalytic activity">
    <reaction evidence="19">
        <text>2 nitric oxide + NADH + 2 O2 = 2 nitrate + NAD(+) + H(+)</text>
        <dbReference type="Rhea" id="RHEA:19469"/>
        <dbReference type="ChEBI" id="CHEBI:15378"/>
        <dbReference type="ChEBI" id="CHEBI:15379"/>
        <dbReference type="ChEBI" id="CHEBI:16480"/>
        <dbReference type="ChEBI" id="CHEBI:17632"/>
        <dbReference type="ChEBI" id="CHEBI:57540"/>
        <dbReference type="ChEBI" id="CHEBI:57945"/>
        <dbReference type="EC" id="1.14.12.17"/>
    </reaction>
</comment>
<dbReference type="GO" id="GO:0046872">
    <property type="term" value="F:metal ion binding"/>
    <property type="evidence" value="ECO:0007669"/>
    <property type="project" value="UniProtKB-KW"/>
</dbReference>
<evidence type="ECO:0000256" key="8">
    <source>
        <dbReference type="ARBA" id="ARBA00022621"/>
    </source>
</evidence>
<feature type="domain" description="FAD-binding FR-type" evidence="23">
    <location>
        <begin position="152"/>
        <end position="260"/>
    </location>
</feature>
<evidence type="ECO:0000313" key="25">
    <source>
        <dbReference type="Proteomes" id="UP000601108"/>
    </source>
</evidence>
<dbReference type="InterPro" id="IPR012292">
    <property type="entry name" value="Globin/Proto"/>
</dbReference>
<evidence type="ECO:0000259" key="22">
    <source>
        <dbReference type="PROSITE" id="PS01033"/>
    </source>
</evidence>
<evidence type="ECO:0000256" key="19">
    <source>
        <dbReference type="ARBA" id="ARBA00048649"/>
    </source>
</evidence>
<evidence type="ECO:0000256" key="7">
    <source>
        <dbReference type="ARBA" id="ARBA00022617"/>
    </source>
</evidence>
<dbReference type="PRINTS" id="PR00410">
    <property type="entry name" value="PHEHYDRXLASE"/>
</dbReference>
<gene>
    <name evidence="24" type="primary">hmp</name>
    <name evidence="24" type="ORF">GCM10007384_15050</name>
</gene>
<keyword evidence="25" id="KW-1185">Reference proteome</keyword>
<dbReference type="RefSeq" id="WP_027411796.1">
    <property type="nucleotide sequence ID" value="NZ_BMWS01000008.1"/>
</dbReference>
<dbReference type="GO" id="GO:0019825">
    <property type="term" value="F:oxygen binding"/>
    <property type="evidence" value="ECO:0007669"/>
    <property type="project" value="InterPro"/>
</dbReference>
<dbReference type="AlphaFoldDB" id="A0A918JUI8"/>
<reference evidence="24 25" key="1">
    <citation type="journal article" date="2014" name="Int. J. Syst. Evol. Microbiol.">
        <title>Complete genome sequence of Corynebacterium casei LMG S-19264T (=DSM 44701T), isolated from a smear-ripened cheese.</title>
        <authorList>
            <consortium name="US DOE Joint Genome Institute (JGI-PGF)"/>
            <person name="Walter F."/>
            <person name="Albersmeier A."/>
            <person name="Kalinowski J."/>
            <person name="Ruckert C."/>
        </authorList>
    </citation>
    <scope>NUCLEOTIDE SEQUENCE [LARGE SCALE GENOMIC DNA]</scope>
    <source>
        <strain evidence="24 25">KCTC 12285</strain>
    </source>
</reference>
<keyword evidence="12" id="KW-0521">NADP</keyword>
<evidence type="ECO:0000256" key="3">
    <source>
        <dbReference type="ARBA" id="ARBA00006401"/>
    </source>
</evidence>
<dbReference type="GO" id="GO:0046210">
    <property type="term" value="P:nitric oxide catabolic process"/>
    <property type="evidence" value="ECO:0007669"/>
    <property type="project" value="TreeGrafter"/>
</dbReference>
<evidence type="ECO:0000256" key="2">
    <source>
        <dbReference type="ARBA" id="ARBA00001974"/>
    </source>
</evidence>
<comment type="caution">
    <text evidence="24">The sequence shown here is derived from an EMBL/GenBank/DDBJ whole genome shotgun (WGS) entry which is preliminary data.</text>
</comment>
<comment type="similarity">
    <text evidence="3">In the C-terminal section; belongs to the flavoprotein pyridine nucleotide cytochrome reductase family.</text>
</comment>
<dbReference type="NCBIfam" id="NF009805">
    <property type="entry name" value="PRK13289.1"/>
    <property type="match status" value="1"/>
</dbReference>
<evidence type="ECO:0000256" key="1">
    <source>
        <dbReference type="ARBA" id="ARBA00001970"/>
    </source>
</evidence>
<dbReference type="PANTHER" id="PTHR43396">
    <property type="entry name" value="FLAVOHEMOPROTEIN"/>
    <property type="match status" value="1"/>
</dbReference>
<dbReference type="Gene3D" id="1.10.490.10">
    <property type="entry name" value="Globins"/>
    <property type="match status" value="1"/>
</dbReference>
<evidence type="ECO:0000256" key="12">
    <source>
        <dbReference type="ARBA" id="ARBA00022857"/>
    </source>
</evidence>
<keyword evidence="11" id="KW-0274">FAD</keyword>
<organism evidence="24 25">
    <name type="scientific">Aquimarina muelleri</name>
    <dbReference type="NCBI Taxonomy" id="279356"/>
    <lineage>
        <taxon>Bacteria</taxon>
        <taxon>Pseudomonadati</taxon>
        <taxon>Bacteroidota</taxon>
        <taxon>Flavobacteriia</taxon>
        <taxon>Flavobacteriales</taxon>
        <taxon>Flavobacteriaceae</taxon>
        <taxon>Aquimarina</taxon>
    </lineage>
</organism>
<dbReference type="FunFam" id="3.40.50.80:FF:000010">
    <property type="entry name" value="Flavohemoprotein"/>
    <property type="match status" value="1"/>
</dbReference>
<feature type="domain" description="Globin" evidence="22">
    <location>
        <begin position="1"/>
        <end position="138"/>
    </location>
</feature>
<dbReference type="CDD" id="cd08922">
    <property type="entry name" value="FHb-globin"/>
    <property type="match status" value="1"/>
</dbReference>
<evidence type="ECO:0000256" key="10">
    <source>
        <dbReference type="ARBA" id="ARBA00022723"/>
    </source>
</evidence>
<comment type="similarity">
    <text evidence="4">Belongs to the globin family. Two-domain flavohemoproteins subfamily.</text>
</comment>
<dbReference type="GO" id="GO:0071500">
    <property type="term" value="P:cellular response to nitrosative stress"/>
    <property type="evidence" value="ECO:0007669"/>
    <property type="project" value="TreeGrafter"/>
</dbReference>
<dbReference type="Gene3D" id="3.40.50.80">
    <property type="entry name" value="Nucleotide-binding domain of ferredoxin-NADP reductase (FNR) module"/>
    <property type="match status" value="1"/>
</dbReference>
<evidence type="ECO:0000256" key="17">
    <source>
        <dbReference type="ARBA" id="ARBA00030929"/>
    </source>
</evidence>
<dbReference type="SUPFAM" id="SSF52343">
    <property type="entry name" value="Ferredoxin reductase-like, C-terminal NADP-linked domain"/>
    <property type="match status" value="1"/>
</dbReference>
<dbReference type="PANTHER" id="PTHR43396:SF3">
    <property type="entry name" value="FLAVOHEMOPROTEIN"/>
    <property type="match status" value="1"/>
</dbReference>
<keyword evidence="21" id="KW-0813">Transport</keyword>
<evidence type="ECO:0000256" key="20">
    <source>
        <dbReference type="ARBA" id="ARBA00049433"/>
    </source>
</evidence>
<dbReference type="CDD" id="cd06184">
    <property type="entry name" value="flavohem_like_fad_nad_binding"/>
    <property type="match status" value="1"/>
</dbReference>
<dbReference type="Proteomes" id="UP000601108">
    <property type="component" value="Unassembled WGS sequence"/>
</dbReference>
<dbReference type="Pfam" id="PF00042">
    <property type="entry name" value="Globin"/>
    <property type="match status" value="1"/>
</dbReference>
<dbReference type="PROSITE" id="PS51384">
    <property type="entry name" value="FAD_FR"/>
    <property type="match status" value="1"/>
</dbReference>
<evidence type="ECO:0000256" key="18">
    <source>
        <dbReference type="ARBA" id="ARBA00033187"/>
    </source>
</evidence>
<dbReference type="EC" id="1.14.12.17" evidence="5"/>
<dbReference type="InterPro" id="IPR017938">
    <property type="entry name" value="Riboflavin_synthase-like_b-brl"/>
</dbReference>
<dbReference type="GO" id="GO:0071949">
    <property type="term" value="F:FAD binding"/>
    <property type="evidence" value="ECO:0007669"/>
    <property type="project" value="TreeGrafter"/>
</dbReference>
<keyword evidence="13" id="KW-0560">Oxidoreductase</keyword>
<proteinExistence type="inferred from homology"/>
<keyword evidence="8 21" id="KW-0561">Oxygen transport</keyword>
<comment type="cofactor">
    <cofactor evidence="1">
        <name>heme b</name>
        <dbReference type="ChEBI" id="CHEBI:60344"/>
    </cofactor>
</comment>
<dbReference type="Gene3D" id="2.40.30.10">
    <property type="entry name" value="Translation factors"/>
    <property type="match status" value="1"/>
</dbReference>
<dbReference type="InterPro" id="IPR008333">
    <property type="entry name" value="Cbr1-like_FAD-bd_dom"/>
</dbReference>
<dbReference type="InterPro" id="IPR039261">
    <property type="entry name" value="FNR_nucleotide-bd"/>
</dbReference>
<evidence type="ECO:0000256" key="4">
    <source>
        <dbReference type="ARBA" id="ARBA00008414"/>
    </source>
</evidence>
<keyword evidence="14" id="KW-0408">Iron</keyword>
<dbReference type="GO" id="GO:0020037">
    <property type="term" value="F:heme binding"/>
    <property type="evidence" value="ECO:0007669"/>
    <property type="project" value="InterPro"/>
</dbReference>